<evidence type="ECO:0000256" key="3">
    <source>
        <dbReference type="SAM" id="MobiDB-lite"/>
    </source>
</evidence>
<dbReference type="AlphaFoldDB" id="A0A1R2B9Z1"/>
<dbReference type="PROSITE" id="PS00633">
    <property type="entry name" value="BROMODOMAIN_1"/>
    <property type="match status" value="1"/>
</dbReference>
<name>A0A1R2B9Z1_9CILI</name>
<dbReference type="PROSITE" id="PS50014">
    <property type="entry name" value="BROMODOMAIN_2"/>
    <property type="match status" value="1"/>
</dbReference>
<dbReference type="GO" id="GO:0005634">
    <property type="term" value="C:nucleus"/>
    <property type="evidence" value="ECO:0007669"/>
    <property type="project" value="TreeGrafter"/>
</dbReference>
<evidence type="ECO:0000259" key="4">
    <source>
        <dbReference type="PROSITE" id="PS50014"/>
    </source>
</evidence>
<dbReference type="PANTHER" id="PTHR22880">
    <property type="entry name" value="FALZ-RELATED BROMODOMAIN-CONTAINING PROTEINS"/>
    <property type="match status" value="1"/>
</dbReference>
<protein>
    <recommendedName>
        <fullName evidence="4">Bromo domain-containing protein</fullName>
    </recommendedName>
</protein>
<dbReference type="SUPFAM" id="SSF47370">
    <property type="entry name" value="Bromodomain"/>
    <property type="match status" value="1"/>
</dbReference>
<sequence length="266" mass="30515">MDNKTKNDLLTVVRALCTFPCARPFLKPVNALALDIPDYLEIVTKPMDFATIKSKLNNKQYESEDDLLNDIHLIIENCYKYNADPKSLIRILCEELKKQLERQWKMYLERKNVRLASSRPGMKLPIKRQSQTIDGTKIYENDEDSSKEKKILESDEGRDGEIKSLNGDDKNKTKVKESKKRLVEIEYQEVLNFDKLTGKSDFNGTIKFKVPDEETHEENAVENSGPCKLDSIEYIKAALLPLVDPSSRPLLKNTLLNAIFTVSCLK</sequence>
<feature type="compositionally biased region" description="Basic and acidic residues" evidence="3">
    <location>
        <begin position="137"/>
        <end position="171"/>
    </location>
</feature>
<dbReference type="InterPro" id="IPR050935">
    <property type="entry name" value="Bromo_chromatin_reader"/>
</dbReference>
<evidence type="ECO:0000313" key="5">
    <source>
        <dbReference type="EMBL" id="OMJ73567.1"/>
    </source>
</evidence>
<proteinExistence type="predicted"/>
<accession>A0A1R2B9Z1</accession>
<dbReference type="SMART" id="SM00297">
    <property type="entry name" value="BROMO"/>
    <property type="match status" value="1"/>
</dbReference>
<dbReference type="EMBL" id="MPUH01000812">
    <property type="protein sequence ID" value="OMJ73567.1"/>
    <property type="molecule type" value="Genomic_DNA"/>
</dbReference>
<feature type="region of interest" description="Disordered" evidence="3">
    <location>
        <begin position="133"/>
        <end position="171"/>
    </location>
</feature>
<dbReference type="InterPro" id="IPR018359">
    <property type="entry name" value="Bromodomain_CS"/>
</dbReference>
<evidence type="ECO:0000313" key="6">
    <source>
        <dbReference type="Proteomes" id="UP000187209"/>
    </source>
</evidence>
<dbReference type="OrthoDB" id="422637at2759"/>
<organism evidence="5 6">
    <name type="scientific">Stentor coeruleus</name>
    <dbReference type="NCBI Taxonomy" id="5963"/>
    <lineage>
        <taxon>Eukaryota</taxon>
        <taxon>Sar</taxon>
        <taxon>Alveolata</taxon>
        <taxon>Ciliophora</taxon>
        <taxon>Postciliodesmatophora</taxon>
        <taxon>Heterotrichea</taxon>
        <taxon>Heterotrichida</taxon>
        <taxon>Stentoridae</taxon>
        <taxon>Stentor</taxon>
    </lineage>
</organism>
<dbReference type="GO" id="GO:0000785">
    <property type="term" value="C:chromatin"/>
    <property type="evidence" value="ECO:0007669"/>
    <property type="project" value="TreeGrafter"/>
</dbReference>
<feature type="domain" description="Bromo" evidence="4">
    <location>
        <begin position="17"/>
        <end position="89"/>
    </location>
</feature>
<dbReference type="InterPro" id="IPR036427">
    <property type="entry name" value="Bromodomain-like_sf"/>
</dbReference>
<dbReference type="GO" id="GO:0006355">
    <property type="term" value="P:regulation of DNA-templated transcription"/>
    <property type="evidence" value="ECO:0007669"/>
    <property type="project" value="TreeGrafter"/>
</dbReference>
<dbReference type="PRINTS" id="PR00503">
    <property type="entry name" value="BROMODOMAIN"/>
</dbReference>
<dbReference type="Gene3D" id="1.20.920.10">
    <property type="entry name" value="Bromodomain-like"/>
    <property type="match status" value="1"/>
</dbReference>
<dbReference type="Pfam" id="PF00439">
    <property type="entry name" value="Bromodomain"/>
    <property type="match status" value="1"/>
</dbReference>
<gene>
    <name evidence="5" type="ORF">SteCoe_27696</name>
</gene>
<evidence type="ECO:0000256" key="1">
    <source>
        <dbReference type="ARBA" id="ARBA00023117"/>
    </source>
</evidence>
<dbReference type="GO" id="GO:0006338">
    <property type="term" value="P:chromatin remodeling"/>
    <property type="evidence" value="ECO:0007669"/>
    <property type="project" value="TreeGrafter"/>
</dbReference>
<keyword evidence="1 2" id="KW-0103">Bromodomain</keyword>
<dbReference type="InterPro" id="IPR001487">
    <property type="entry name" value="Bromodomain"/>
</dbReference>
<reference evidence="5 6" key="1">
    <citation type="submission" date="2016-11" db="EMBL/GenBank/DDBJ databases">
        <title>The macronuclear genome of Stentor coeruleus: a giant cell with tiny introns.</title>
        <authorList>
            <person name="Slabodnick M."/>
            <person name="Ruby J.G."/>
            <person name="Reiff S.B."/>
            <person name="Swart E.C."/>
            <person name="Gosai S."/>
            <person name="Prabakaran S."/>
            <person name="Witkowska E."/>
            <person name="Larue G.E."/>
            <person name="Fisher S."/>
            <person name="Freeman R.M."/>
            <person name="Gunawardena J."/>
            <person name="Chu W."/>
            <person name="Stover N.A."/>
            <person name="Gregory B.D."/>
            <person name="Nowacki M."/>
            <person name="Derisi J."/>
            <person name="Roy S.W."/>
            <person name="Marshall W.F."/>
            <person name="Sood P."/>
        </authorList>
    </citation>
    <scope>NUCLEOTIDE SEQUENCE [LARGE SCALE GENOMIC DNA]</scope>
    <source>
        <strain evidence="5">WM001</strain>
    </source>
</reference>
<dbReference type="Proteomes" id="UP000187209">
    <property type="component" value="Unassembled WGS sequence"/>
</dbReference>
<comment type="caution">
    <text evidence="5">The sequence shown here is derived from an EMBL/GenBank/DDBJ whole genome shotgun (WGS) entry which is preliminary data.</text>
</comment>
<keyword evidence="6" id="KW-1185">Reference proteome</keyword>
<dbReference type="PANTHER" id="PTHR22880:SF225">
    <property type="entry name" value="BROMODOMAIN-CONTAINING PROTEIN BET-1-RELATED"/>
    <property type="match status" value="1"/>
</dbReference>
<evidence type="ECO:0000256" key="2">
    <source>
        <dbReference type="PROSITE-ProRule" id="PRU00035"/>
    </source>
</evidence>